<feature type="region of interest" description="Disordered" evidence="2">
    <location>
        <begin position="65"/>
        <end position="107"/>
    </location>
</feature>
<name>A0A830H909_9CHLO</name>
<dbReference type="GO" id="GO:0003735">
    <property type="term" value="F:structural constituent of ribosome"/>
    <property type="evidence" value="ECO:0007669"/>
    <property type="project" value="InterPro"/>
</dbReference>
<dbReference type="GO" id="GO:0006412">
    <property type="term" value="P:translation"/>
    <property type="evidence" value="ECO:0007669"/>
    <property type="project" value="InterPro"/>
</dbReference>
<evidence type="ECO:0000313" key="4">
    <source>
        <dbReference type="Proteomes" id="UP000660262"/>
    </source>
</evidence>
<dbReference type="HAMAP" id="MF_00291_B">
    <property type="entry name" value="Ribosomal_uS2_B"/>
    <property type="match status" value="1"/>
</dbReference>
<dbReference type="AlphaFoldDB" id="A0A830H909"/>
<dbReference type="InterPro" id="IPR018247">
    <property type="entry name" value="EF_Hand_1_Ca_BS"/>
</dbReference>
<dbReference type="InterPro" id="IPR023591">
    <property type="entry name" value="Ribosomal_uS2_flav_dom_sf"/>
</dbReference>
<proteinExistence type="inferred from homology"/>
<dbReference type="PROSITE" id="PS00018">
    <property type="entry name" value="EF_HAND_1"/>
    <property type="match status" value="1"/>
</dbReference>
<organism evidence="3 4">
    <name type="scientific">Pycnococcus provasolii</name>
    <dbReference type="NCBI Taxonomy" id="41880"/>
    <lineage>
        <taxon>Eukaryota</taxon>
        <taxon>Viridiplantae</taxon>
        <taxon>Chlorophyta</taxon>
        <taxon>Pseudoscourfieldiophyceae</taxon>
        <taxon>Pseudoscourfieldiales</taxon>
        <taxon>Pycnococcaceae</taxon>
        <taxon>Pycnococcus</taxon>
    </lineage>
</organism>
<dbReference type="GO" id="GO:0005763">
    <property type="term" value="C:mitochondrial small ribosomal subunit"/>
    <property type="evidence" value="ECO:0007669"/>
    <property type="project" value="TreeGrafter"/>
</dbReference>
<keyword evidence="4" id="KW-1185">Reference proteome</keyword>
<evidence type="ECO:0000256" key="2">
    <source>
        <dbReference type="SAM" id="MobiDB-lite"/>
    </source>
</evidence>
<dbReference type="Pfam" id="PF00318">
    <property type="entry name" value="Ribosomal_S2"/>
    <property type="match status" value="1"/>
</dbReference>
<reference evidence="3" key="1">
    <citation type="submission" date="2020-10" db="EMBL/GenBank/DDBJ databases">
        <title>Unveiling of a novel bifunctional photoreceptor, Dualchrome1, isolated from a cosmopolitan green alga.</title>
        <authorList>
            <person name="Suzuki S."/>
            <person name="Kawachi M."/>
        </authorList>
    </citation>
    <scope>NUCLEOTIDE SEQUENCE</scope>
    <source>
        <strain evidence="3">NIES 2893</strain>
    </source>
</reference>
<dbReference type="InterPro" id="IPR005706">
    <property type="entry name" value="Ribosomal_uS2_bac/mit/plastid"/>
</dbReference>
<sequence>MALSTRHSLMVRLAPPLASLLTAPRGALPSRSVAVLTGGSSGDGAVGSFPPLTCVGSSHLGFRGFASSSSSSSERNHDSEGDTSSSASTSSSGGGGGGGGEDVENENKSDTSILHDIIEEDELTPPPPPPRLISGGDADALFAGRSTWSPFQDSILARRPGGLSRKDGDGLALHRASEARASVARAMRFLSVTAARGGEIVFLGSMTEHRPLVRAAARACDQHSLTKWTGGLLTNWNVTKKRIEMLRQLAKLPPQVRRWYEKNPKNMPQYHRMNNGVGGMKNLLRKPDVLVITDPQWQSTALKEAMQESLPVVALVDAAVDARKIAYSIAGISHDLENVHRFLELCALAIKQARTQTGASKRSVDGGSQEENGERVGDDDDDDGSDDLEREEMRE</sequence>
<feature type="compositionally biased region" description="Low complexity" evidence="2">
    <location>
        <begin position="82"/>
        <end position="91"/>
    </location>
</feature>
<dbReference type="Gene3D" id="3.40.50.10490">
    <property type="entry name" value="Glucose-6-phosphate isomerase like protein, domain 1"/>
    <property type="match status" value="1"/>
</dbReference>
<dbReference type="Proteomes" id="UP000660262">
    <property type="component" value="Unassembled WGS sequence"/>
</dbReference>
<gene>
    <name evidence="3" type="ORF">PPROV_000194300</name>
</gene>
<feature type="region of interest" description="Disordered" evidence="2">
    <location>
        <begin position="355"/>
        <end position="395"/>
    </location>
</feature>
<comment type="caution">
    <text evidence="3">The sequence shown here is derived from an EMBL/GenBank/DDBJ whole genome shotgun (WGS) entry which is preliminary data.</text>
</comment>
<feature type="compositionally biased region" description="Acidic residues" evidence="2">
    <location>
        <begin position="377"/>
        <end position="395"/>
    </location>
</feature>
<dbReference type="PRINTS" id="PR00395">
    <property type="entry name" value="RIBOSOMALS2"/>
</dbReference>
<protein>
    <recommendedName>
        <fullName evidence="5">30S ribosomal protein S2, chloroplastic</fullName>
    </recommendedName>
</protein>
<dbReference type="SUPFAM" id="SSF52313">
    <property type="entry name" value="Ribosomal protein S2"/>
    <property type="match status" value="1"/>
</dbReference>
<dbReference type="EMBL" id="BNJQ01000005">
    <property type="protein sequence ID" value="GHP03188.1"/>
    <property type="molecule type" value="Genomic_DNA"/>
</dbReference>
<dbReference type="OrthoDB" id="565471at2759"/>
<evidence type="ECO:0000313" key="3">
    <source>
        <dbReference type="EMBL" id="GHP03188.1"/>
    </source>
</evidence>
<dbReference type="NCBIfam" id="TIGR01011">
    <property type="entry name" value="rpsB_bact"/>
    <property type="match status" value="1"/>
</dbReference>
<dbReference type="InterPro" id="IPR001865">
    <property type="entry name" value="Ribosomal_uS2"/>
</dbReference>
<dbReference type="PANTHER" id="PTHR12534">
    <property type="entry name" value="30S RIBOSOMAL PROTEIN S2 PROKARYOTIC AND ORGANELLAR"/>
    <property type="match status" value="1"/>
</dbReference>
<dbReference type="Gene3D" id="1.10.287.610">
    <property type="entry name" value="Helix hairpin bin"/>
    <property type="match status" value="1"/>
</dbReference>
<evidence type="ECO:0008006" key="5">
    <source>
        <dbReference type="Google" id="ProtNLM"/>
    </source>
</evidence>
<dbReference type="PANTHER" id="PTHR12534:SF0">
    <property type="entry name" value="SMALL RIBOSOMAL SUBUNIT PROTEIN US2M"/>
    <property type="match status" value="1"/>
</dbReference>
<dbReference type="CDD" id="cd01425">
    <property type="entry name" value="RPS2"/>
    <property type="match status" value="1"/>
</dbReference>
<accession>A0A830H909</accession>
<comment type="similarity">
    <text evidence="1">Belongs to the universal ribosomal protein uS2 family.</text>
</comment>
<evidence type="ECO:0000256" key="1">
    <source>
        <dbReference type="ARBA" id="ARBA00006242"/>
    </source>
</evidence>